<accession>A0A0B7B7V2</accession>
<organism evidence="2">
    <name type="scientific">Arion vulgaris</name>
    <dbReference type="NCBI Taxonomy" id="1028688"/>
    <lineage>
        <taxon>Eukaryota</taxon>
        <taxon>Metazoa</taxon>
        <taxon>Spiralia</taxon>
        <taxon>Lophotrochozoa</taxon>
        <taxon>Mollusca</taxon>
        <taxon>Gastropoda</taxon>
        <taxon>Heterobranchia</taxon>
        <taxon>Euthyneura</taxon>
        <taxon>Panpulmonata</taxon>
        <taxon>Eupulmonata</taxon>
        <taxon>Stylommatophora</taxon>
        <taxon>Helicina</taxon>
        <taxon>Arionoidea</taxon>
        <taxon>Arionidae</taxon>
        <taxon>Arion</taxon>
    </lineage>
</organism>
<proteinExistence type="predicted"/>
<evidence type="ECO:0000313" key="2">
    <source>
        <dbReference type="EMBL" id="CEK88942.1"/>
    </source>
</evidence>
<name>A0A0B7B7V2_9EUPU</name>
<reference evidence="2" key="1">
    <citation type="submission" date="2014-12" db="EMBL/GenBank/DDBJ databases">
        <title>Insight into the proteome of Arion vulgaris.</title>
        <authorList>
            <person name="Aradska J."/>
            <person name="Bulat T."/>
            <person name="Smidak R."/>
            <person name="Sarate P."/>
            <person name="Gangsoo J."/>
            <person name="Sialana F."/>
            <person name="Bilban M."/>
            <person name="Lubec G."/>
        </authorList>
    </citation>
    <scope>NUCLEOTIDE SEQUENCE</scope>
    <source>
        <tissue evidence="2">Skin</tissue>
    </source>
</reference>
<dbReference type="EMBL" id="HACG01042077">
    <property type="protein sequence ID" value="CEK88942.1"/>
    <property type="molecule type" value="Transcribed_RNA"/>
</dbReference>
<feature type="region of interest" description="Disordered" evidence="1">
    <location>
        <begin position="1"/>
        <end position="28"/>
    </location>
</feature>
<sequence length="87" mass="9687">ANTPQDPIHQKTQQKTAHKVEPPHSQNEACTCQTDTDFRAHILQSCPSYQGQRNEKSPHERSLHKGNPIGTPTDVQLHSGNLSHSLD</sequence>
<feature type="compositionally biased region" description="Polar residues" evidence="1">
    <location>
        <begin position="73"/>
        <end position="87"/>
    </location>
</feature>
<gene>
    <name evidence="2" type="primary">ORF167998</name>
</gene>
<feature type="compositionally biased region" description="Polar residues" evidence="1">
    <location>
        <begin position="1"/>
        <end position="15"/>
    </location>
</feature>
<dbReference type="AlphaFoldDB" id="A0A0B7B7V2"/>
<evidence type="ECO:0000256" key="1">
    <source>
        <dbReference type="SAM" id="MobiDB-lite"/>
    </source>
</evidence>
<feature type="region of interest" description="Disordered" evidence="1">
    <location>
        <begin position="46"/>
        <end position="87"/>
    </location>
</feature>
<protein>
    <submittedName>
        <fullName evidence="2">Uncharacterized protein</fullName>
    </submittedName>
</protein>
<feature type="compositionally biased region" description="Basic and acidic residues" evidence="1">
    <location>
        <begin position="53"/>
        <end position="63"/>
    </location>
</feature>
<feature type="non-terminal residue" evidence="2">
    <location>
        <position position="1"/>
    </location>
</feature>